<gene>
    <name evidence="6" type="primary">ptpB</name>
    <name evidence="6" type="ORF">JEOSCH030_00199</name>
</gene>
<comment type="similarity">
    <text evidence="1">Belongs to the low molecular weight phosphotyrosine protein phosphatase family.</text>
</comment>
<dbReference type="Pfam" id="PF01451">
    <property type="entry name" value="LMWPc"/>
    <property type="match status" value="1"/>
</dbReference>
<sequence length="140" mass="15829">MKDIIFVCTGNTCRSPLAESYANTHVEGKSFGSRGLSVMSRSTNMKSLKIIERESLKMPSLPRQLTDEDTKNSILITMTSGHKMQILMNHPNANVYTLGELSGENTDISDPYGGTEADYEYTYQELRRFIDKIDFQSDIF</sequence>
<dbReference type="Gene3D" id="3.40.50.2300">
    <property type="match status" value="1"/>
</dbReference>
<evidence type="ECO:0000256" key="2">
    <source>
        <dbReference type="ARBA" id="ARBA00022801"/>
    </source>
</evidence>
<dbReference type="PANTHER" id="PTHR11717:SF31">
    <property type="entry name" value="LOW MOLECULAR WEIGHT PROTEIN-TYROSINE-PHOSPHATASE ETP-RELATED"/>
    <property type="match status" value="1"/>
</dbReference>
<dbReference type="Proteomes" id="UP000521032">
    <property type="component" value="Unassembled WGS sequence"/>
</dbReference>
<dbReference type="SUPFAM" id="SSF52788">
    <property type="entry name" value="Phosphotyrosine protein phosphatases I"/>
    <property type="match status" value="1"/>
</dbReference>
<dbReference type="EMBL" id="CAJEWE010000004">
    <property type="protein sequence ID" value="CAD2072186.1"/>
    <property type="molecule type" value="Genomic_DNA"/>
</dbReference>
<evidence type="ECO:0000256" key="3">
    <source>
        <dbReference type="ARBA" id="ARBA00022912"/>
    </source>
</evidence>
<protein>
    <submittedName>
        <fullName evidence="6">Low molecular weight protein-tyrosine-phosphatase PtpB</fullName>
        <ecNumber evidence="6">3.1.3.48</ecNumber>
    </submittedName>
</protein>
<name>A0A6V7R4C8_9BACL</name>
<accession>A0A6V7R4C8</accession>
<dbReference type="InterPro" id="IPR023485">
    <property type="entry name" value="Ptyr_pPase"/>
</dbReference>
<evidence type="ECO:0000313" key="6">
    <source>
        <dbReference type="EMBL" id="CAD2072186.1"/>
    </source>
</evidence>
<evidence type="ECO:0000313" key="7">
    <source>
        <dbReference type="Proteomes" id="UP000521032"/>
    </source>
</evidence>
<keyword evidence="3" id="KW-0904">Protein phosphatase</keyword>
<feature type="active site" description="Nucleophile" evidence="4">
    <location>
        <position position="8"/>
    </location>
</feature>
<proteinExistence type="inferred from homology"/>
<organism evidence="6 7">
    <name type="scientific">Phocicoccus schoeneichii</name>
    <dbReference type="NCBI Taxonomy" id="1812261"/>
    <lineage>
        <taxon>Bacteria</taxon>
        <taxon>Bacillati</taxon>
        <taxon>Bacillota</taxon>
        <taxon>Bacilli</taxon>
        <taxon>Bacillales</taxon>
        <taxon>Salinicoccaceae</taxon>
        <taxon>Phocicoccus</taxon>
    </lineage>
</organism>
<feature type="active site" description="Proton donor" evidence="4">
    <location>
        <position position="110"/>
    </location>
</feature>
<dbReference type="InterPro" id="IPR017867">
    <property type="entry name" value="Tyr_phospatase_low_mol_wt"/>
</dbReference>
<evidence type="ECO:0000256" key="4">
    <source>
        <dbReference type="PIRSR" id="PIRSR617867-1"/>
    </source>
</evidence>
<keyword evidence="2 6" id="KW-0378">Hydrolase</keyword>
<dbReference type="GO" id="GO:0004725">
    <property type="term" value="F:protein tyrosine phosphatase activity"/>
    <property type="evidence" value="ECO:0007669"/>
    <property type="project" value="UniProtKB-EC"/>
</dbReference>
<dbReference type="EC" id="3.1.3.48" evidence="6"/>
<dbReference type="PANTHER" id="PTHR11717">
    <property type="entry name" value="LOW MOLECULAR WEIGHT PROTEIN TYROSINE PHOSPHATASE"/>
    <property type="match status" value="1"/>
</dbReference>
<keyword evidence="7" id="KW-1185">Reference proteome</keyword>
<dbReference type="InterPro" id="IPR036196">
    <property type="entry name" value="Ptyr_pPase_sf"/>
</dbReference>
<evidence type="ECO:0000256" key="1">
    <source>
        <dbReference type="ARBA" id="ARBA00011063"/>
    </source>
</evidence>
<comment type="caution">
    <text evidence="6">The sequence shown here is derived from an EMBL/GenBank/DDBJ whole genome shotgun (WGS) entry which is preliminary data.</text>
</comment>
<feature type="domain" description="Phosphotyrosine protein phosphatase I" evidence="5">
    <location>
        <begin position="2"/>
        <end position="136"/>
    </location>
</feature>
<feature type="active site" evidence="4">
    <location>
        <position position="14"/>
    </location>
</feature>
<dbReference type="InterPro" id="IPR050438">
    <property type="entry name" value="LMW_PTPase"/>
</dbReference>
<evidence type="ECO:0000259" key="5">
    <source>
        <dbReference type="SMART" id="SM00226"/>
    </source>
</evidence>
<dbReference type="PRINTS" id="PR00719">
    <property type="entry name" value="LMWPTPASE"/>
</dbReference>
<dbReference type="SMART" id="SM00226">
    <property type="entry name" value="LMWPc"/>
    <property type="match status" value="1"/>
</dbReference>
<dbReference type="AlphaFoldDB" id="A0A6V7R4C8"/>
<reference evidence="6 7" key="1">
    <citation type="submission" date="2020-07" db="EMBL/GenBank/DDBJ databases">
        <authorList>
            <person name="Criscuolo A."/>
        </authorList>
    </citation>
    <scope>NUCLEOTIDE SEQUENCE [LARGE SCALE GENOMIC DNA]</scope>
    <source>
        <strain evidence="7">CIP 111030</strain>
    </source>
</reference>